<feature type="signal peptide" evidence="6">
    <location>
        <begin position="1"/>
        <end position="20"/>
    </location>
</feature>
<dbReference type="PANTHER" id="PTHR15937:SF3">
    <property type="entry name" value="TRANSMEMBRANE 7 SUPERFAMILY MEMBER 3"/>
    <property type="match status" value="1"/>
</dbReference>
<dbReference type="EMBL" id="FZQP02005678">
    <property type="protein sequence ID" value="VVD02000.1"/>
    <property type="molecule type" value="Genomic_DNA"/>
</dbReference>
<name>A0A5E4QV18_9NEOP</name>
<reference evidence="8 9" key="1">
    <citation type="submission" date="2017-07" db="EMBL/GenBank/DDBJ databases">
        <authorList>
            <person name="Talla V."/>
            <person name="Backstrom N."/>
        </authorList>
    </citation>
    <scope>NUCLEOTIDE SEQUENCE [LARGE SCALE GENOMIC DNA]</scope>
</reference>
<comment type="subcellular location">
    <subcellularLocation>
        <location evidence="1">Membrane</location>
        <topology evidence="1">Multi-pass membrane protein</topology>
    </subcellularLocation>
</comment>
<dbReference type="Pfam" id="PF25992">
    <property type="entry name" value="Ig_TM7SF3_N"/>
    <property type="match status" value="1"/>
</dbReference>
<feature type="transmembrane region" description="Helical" evidence="5">
    <location>
        <begin position="334"/>
        <end position="357"/>
    </location>
</feature>
<dbReference type="PANTHER" id="PTHR15937">
    <property type="entry name" value="TRANSMEMBRANE 7 SUPERFAMILY MEMBER 3"/>
    <property type="match status" value="1"/>
</dbReference>
<feature type="transmembrane region" description="Helical" evidence="5">
    <location>
        <begin position="308"/>
        <end position="328"/>
    </location>
</feature>
<keyword evidence="4 5" id="KW-0472">Membrane</keyword>
<proteinExistence type="predicted"/>
<protein>
    <recommendedName>
        <fullName evidence="7">TM7S3/TM198-like domain-containing protein</fullName>
    </recommendedName>
</protein>
<feature type="domain" description="TM7S3/TM198-like" evidence="7">
    <location>
        <begin position="286"/>
        <end position="491"/>
    </location>
</feature>
<dbReference type="GO" id="GO:0043069">
    <property type="term" value="P:negative regulation of programmed cell death"/>
    <property type="evidence" value="ECO:0007669"/>
    <property type="project" value="TreeGrafter"/>
</dbReference>
<keyword evidence="3 5" id="KW-1133">Transmembrane helix</keyword>
<sequence>MIMTKLVLFITIITLKIVLSQTQNAILTVYLNKSTTWENKELYSGFTKLNNNSTLEVDCVNLNSNISYVIFQAHSHLYNITLYNNTYVYGSYVKGTNVGLYSSIKPTIDTFFVMNSNAIDLDVYISIHGYSAKDPTPGGCNAEFSVPISPFLQTKYNKDYVLVDAAFPQDILDKNCNSLERVRVAFYQMYIYERNFSKEAYFDGIQKMMTMEYISDNGVFIPDNGLNMRRMLSAYPGTGSIYVAVAFSVANKSAYSVYVPTVSYACSPLEENGCVIFDDALSQLLCASLLFIGTFICYFGHRFFKTEMFLVGLASGGIVTFILISLIADLNRPALLGASLLCGICFGSMWLLFYWLYGIPLVSVFLATLNVGFLFSALIYHGLPGGHRALEDDANFWTLFIVLMLLTSLVLVSMTFVSNILCCSLLGAYAAVYPIDYYLGSNLKYIIINTVRRAVVPNFNHAVLSPPFEWRDSLVTLLCVGLAISGFLVQHYQNYGRPPFPPPPRSVRPVPVTIYGATVPSTERRPVTSRNSRSRVITERTALLA</sequence>
<feature type="transmembrane region" description="Helical" evidence="5">
    <location>
        <begin position="364"/>
        <end position="383"/>
    </location>
</feature>
<evidence type="ECO:0000259" key="7">
    <source>
        <dbReference type="Pfam" id="PF13886"/>
    </source>
</evidence>
<evidence type="ECO:0000313" key="9">
    <source>
        <dbReference type="Proteomes" id="UP000324832"/>
    </source>
</evidence>
<feature type="transmembrane region" description="Helical" evidence="5">
    <location>
        <begin position="395"/>
        <end position="412"/>
    </location>
</feature>
<dbReference type="InterPro" id="IPR025256">
    <property type="entry name" value="TM7S3/TM198-like_dom"/>
</dbReference>
<keyword evidence="2 5" id="KW-0812">Transmembrane</keyword>
<feature type="transmembrane region" description="Helical" evidence="5">
    <location>
        <begin position="280"/>
        <end position="301"/>
    </location>
</feature>
<keyword evidence="6" id="KW-0732">Signal</keyword>
<evidence type="ECO:0000256" key="5">
    <source>
        <dbReference type="SAM" id="Phobius"/>
    </source>
</evidence>
<gene>
    <name evidence="8" type="ORF">LSINAPIS_LOCUS12304</name>
</gene>
<keyword evidence="9" id="KW-1185">Reference proteome</keyword>
<dbReference type="GO" id="GO:0005886">
    <property type="term" value="C:plasma membrane"/>
    <property type="evidence" value="ECO:0007669"/>
    <property type="project" value="TreeGrafter"/>
</dbReference>
<evidence type="ECO:0000256" key="4">
    <source>
        <dbReference type="ARBA" id="ARBA00023136"/>
    </source>
</evidence>
<evidence type="ECO:0000256" key="3">
    <source>
        <dbReference type="ARBA" id="ARBA00022989"/>
    </source>
</evidence>
<evidence type="ECO:0000313" key="8">
    <source>
        <dbReference type="EMBL" id="VVD02000.1"/>
    </source>
</evidence>
<evidence type="ECO:0000256" key="1">
    <source>
        <dbReference type="ARBA" id="ARBA00004141"/>
    </source>
</evidence>
<dbReference type="AlphaFoldDB" id="A0A5E4QV18"/>
<dbReference type="Pfam" id="PF13886">
    <property type="entry name" value="TM7S3_TM198"/>
    <property type="match status" value="1"/>
</dbReference>
<evidence type="ECO:0000256" key="2">
    <source>
        <dbReference type="ARBA" id="ARBA00022692"/>
    </source>
</evidence>
<organism evidence="8 9">
    <name type="scientific">Leptidea sinapis</name>
    <dbReference type="NCBI Taxonomy" id="189913"/>
    <lineage>
        <taxon>Eukaryota</taxon>
        <taxon>Metazoa</taxon>
        <taxon>Ecdysozoa</taxon>
        <taxon>Arthropoda</taxon>
        <taxon>Hexapoda</taxon>
        <taxon>Insecta</taxon>
        <taxon>Pterygota</taxon>
        <taxon>Neoptera</taxon>
        <taxon>Endopterygota</taxon>
        <taxon>Lepidoptera</taxon>
        <taxon>Glossata</taxon>
        <taxon>Ditrysia</taxon>
        <taxon>Papilionoidea</taxon>
        <taxon>Pieridae</taxon>
        <taxon>Dismorphiinae</taxon>
        <taxon>Leptidea</taxon>
    </lineage>
</organism>
<feature type="chain" id="PRO_5022778188" description="TM7S3/TM198-like domain-containing protein" evidence="6">
    <location>
        <begin position="21"/>
        <end position="545"/>
    </location>
</feature>
<accession>A0A5E4QV18</accession>
<evidence type="ECO:0000256" key="6">
    <source>
        <dbReference type="SAM" id="SignalP"/>
    </source>
</evidence>
<dbReference type="Proteomes" id="UP000324832">
    <property type="component" value="Unassembled WGS sequence"/>
</dbReference>
<dbReference type="InterPro" id="IPR042502">
    <property type="entry name" value="TM7SF3"/>
</dbReference>